<evidence type="ECO:0008006" key="3">
    <source>
        <dbReference type="Google" id="ProtNLM"/>
    </source>
</evidence>
<evidence type="ECO:0000313" key="2">
    <source>
        <dbReference type="EMBL" id="CAD9130981.1"/>
    </source>
</evidence>
<dbReference type="EMBL" id="HBGF01033545">
    <property type="protein sequence ID" value="CAD9130979.1"/>
    <property type="molecule type" value="Transcribed_RNA"/>
</dbReference>
<protein>
    <recommendedName>
        <fullName evidence="3">Peptidase S1 domain-containing protein</fullName>
    </recommendedName>
</protein>
<evidence type="ECO:0000313" key="1">
    <source>
        <dbReference type="EMBL" id="CAD9130979.1"/>
    </source>
</evidence>
<sequence>MPRLPVVSSLSGIWPIASYLHVPKHMPAPNWLMLGSAFAIDKGSLNLNPAFAAKHDVLLLTAAHSFSPWRCFKLNIPEDWRKARYVTGKVMQYDAHGSADVTRTCELGVVAVHPTVDVALVKVMKPDEFRKQCAAGPKDAPPAEEGEAADVNDVFGTFRLTTPDFATDDALVTSSIMGFRGRGSLGNTEWPSEEAVKAMPAEQRKALMEEQRNAVGKQDYNVCQVSLVKDPPVTDVPPLVPTSDAGELKGPASSIYSRAAVKSGSCYAGMSGSPLVFGPLIAEQPGQPRDAAGLLFQSGLKEKRNTEVLYVPSSAMIPWLESLK</sequence>
<name>A0A6U4UBD8_NEODS</name>
<proteinExistence type="predicted"/>
<accession>A0A6U4UBD8</accession>
<dbReference type="AlphaFoldDB" id="A0A6U4UBD8"/>
<organism evidence="2">
    <name type="scientific">Neobodo designis</name>
    <name type="common">Flagellated protozoan</name>
    <name type="synonym">Bodo designis</name>
    <dbReference type="NCBI Taxonomy" id="312471"/>
    <lineage>
        <taxon>Eukaryota</taxon>
        <taxon>Discoba</taxon>
        <taxon>Euglenozoa</taxon>
        <taxon>Kinetoplastea</taxon>
        <taxon>Metakinetoplastina</taxon>
        <taxon>Neobodonida</taxon>
        <taxon>Neobodo</taxon>
    </lineage>
</organism>
<reference evidence="2" key="1">
    <citation type="submission" date="2021-01" db="EMBL/GenBank/DDBJ databases">
        <authorList>
            <person name="Corre E."/>
            <person name="Pelletier E."/>
            <person name="Niang G."/>
            <person name="Scheremetjew M."/>
            <person name="Finn R."/>
            <person name="Kale V."/>
            <person name="Holt S."/>
            <person name="Cochrane G."/>
            <person name="Meng A."/>
            <person name="Brown T."/>
            <person name="Cohen L."/>
        </authorList>
    </citation>
    <scope>NUCLEOTIDE SEQUENCE</scope>
    <source>
        <strain evidence="2">CCAP 1951/1</strain>
    </source>
</reference>
<dbReference type="EMBL" id="HBGF01033546">
    <property type="protein sequence ID" value="CAD9130981.1"/>
    <property type="molecule type" value="Transcribed_RNA"/>
</dbReference>
<gene>
    <name evidence="1" type="ORF">NDES1114_LOCUS22469</name>
    <name evidence="2" type="ORF">NDES1114_LOCUS22470</name>
</gene>